<accession>A0A9E8SQ69</accession>
<dbReference type="EMBL" id="CP112998">
    <property type="protein sequence ID" value="WAC12692.1"/>
    <property type="molecule type" value="Genomic_DNA"/>
</dbReference>
<keyword evidence="3" id="KW-1185">Reference proteome</keyword>
<evidence type="ECO:0000313" key="3">
    <source>
        <dbReference type="Proteomes" id="UP001164653"/>
    </source>
</evidence>
<dbReference type="NCBIfam" id="TIGR00654">
    <property type="entry name" value="PhzF_family"/>
    <property type="match status" value="1"/>
</dbReference>
<feature type="active site" evidence="1">
    <location>
        <position position="47"/>
    </location>
</feature>
<proteinExistence type="predicted"/>
<dbReference type="PIRSF" id="PIRSF016184">
    <property type="entry name" value="PhzC_PhzF"/>
    <property type="match status" value="1"/>
</dbReference>
<dbReference type="RefSeq" id="WP_244823392.1">
    <property type="nucleotide sequence ID" value="NZ_CP112998.1"/>
</dbReference>
<dbReference type="SUPFAM" id="SSF54506">
    <property type="entry name" value="Diaminopimelate epimerase-like"/>
    <property type="match status" value="1"/>
</dbReference>
<dbReference type="GO" id="GO:0005737">
    <property type="term" value="C:cytoplasm"/>
    <property type="evidence" value="ECO:0007669"/>
    <property type="project" value="TreeGrafter"/>
</dbReference>
<dbReference type="PANTHER" id="PTHR13774">
    <property type="entry name" value="PHENAZINE BIOSYNTHESIS PROTEIN"/>
    <property type="match status" value="1"/>
</dbReference>
<dbReference type="InterPro" id="IPR003719">
    <property type="entry name" value="Phenazine_PhzF-like"/>
</dbReference>
<gene>
    <name evidence="2" type="ORF">ON006_01745</name>
</gene>
<dbReference type="GO" id="GO:0016853">
    <property type="term" value="F:isomerase activity"/>
    <property type="evidence" value="ECO:0007669"/>
    <property type="project" value="TreeGrafter"/>
</dbReference>
<evidence type="ECO:0000256" key="1">
    <source>
        <dbReference type="PIRSR" id="PIRSR016184-1"/>
    </source>
</evidence>
<organism evidence="2 3">
    <name type="scientific">Dyadobacter pollutisoli</name>
    <dbReference type="NCBI Taxonomy" id="2910158"/>
    <lineage>
        <taxon>Bacteria</taxon>
        <taxon>Pseudomonadati</taxon>
        <taxon>Bacteroidota</taxon>
        <taxon>Cytophagia</taxon>
        <taxon>Cytophagales</taxon>
        <taxon>Spirosomataceae</taxon>
        <taxon>Dyadobacter</taxon>
    </lineage>
</organism>
<sequence>MKSYKYSVVDVFTNEKYRGNPLAVVFTDTDLDLVTYENISREFGYSETSFIYYSKIHKALQVRSFTPTGFEVNGAGHNLLGAVCAALLKDIPIFAEQGEERFVIMKDERMDLSVRYSDDKVPFVAMRQQPATVLASVEPKILAAALNLDEDQVLAGNFAPSVVKTEVTHLMVPLKNQEALDNAVPDKRLLVEAAEKYDFEGVYCFTIPNENSGHFAHARFFNPGIGIDEDPATGSAAGPLAGFLFHQSLIKQDTIYQLIQGEKMNRPSVIQFEVKVDSIWISGSSVIVMEGTILE</sequence>
<dbReference type="Pfam" id="PF02567">
    <property type="entry name" value="PhzC-PhzF"/>
    <property type="match status" value="1"/>
</dbReference>
<dbReference type="Proteomes" id="UP001164653">
    <property type="component" value="Chromosome"/>
</dbReference>
<evidence type="ECO:0000313" key="2">
    <source>
        <dbReference type="EMBL" id="WAC12692.1"/>
    </source>
</evidence>
<dbReference type="AlphaFoldDB" id="A0A9E8SQ69"/>
<dbReference type="Gene3D" id="3.10.310.10">
    <property type="entry name" value="Diaminopimelate Epimerase, Chain A, domain 1"/>
    <property type="match status" value="2"/>
</dbReference>
<dbReference type="KEGG" id="dpf:ON006_01745"/>
<protein>
    <submittedName>
        <fullName evidence="2">PhzF family phenazine biosynthesis protein</fullName>
    </submittedName>
</protein>
<name>A0A9E8SQ69_9BACT</name>
<reference evidence="2" key="1">
    <citation type="submission" date="2022-11" db="EMBL/GenBank/DDBJ databases">
        <title>Dyadobacter pollutisoli sp. nov., isolated from plastic dumped soil.</title>
        <authorList>
            <person name="Kim J.M."/>
            <person name="Kim K.R."/>
            <person name="Lee J.K."/>
            <person name="Hao L."/>
            <person name="Jeon C.O."/>
        </authorList>
    </citation>
    <scope>NUCLEOTIDE SEQUENCE</scope>
    <source>
        <strain evidence="2">U1</strain>
    </source>
</reference>